<dbReference type="InterPro" id="IPR008928">
    <property type="entry name" value="6-hairpin_glycosidase_sf"/>
</dbReference>
<dbReference type="Proteomes" id="UP000439780">
    <property type="component" value="Unassembled WGS sequence"/>
</dbReference>
<dbReference type="OrthoDB" id="9760116at2"/>
<dbReference type="Gene3D" id="2.60.120.260">
    <property type="entry name" value="Galactose-binding domain-like"/>
    <property type="match status" value="1"/>
</dbReference>
<accession>A0A845AMM3</accession>
<evidence type="ECO:0000313" key="2">
    <source>
        <dbReference type="EMBL" id="MXP28248.1"/>
    </source>
</evidence>
<dbReference type="GO" id="GO:0005975">
    <property type="term" value="P:carbohydrate metabolic process"/>
    <property type="evidence" value="ECO:0007669"/>
    <property type="project" value="InterPro"/>
</dbReference>
<evidence type="ECO:0000259" key="1">
    <source>
        <dbReference type="PROSITE" id="PS50022"/>
    </source>
</evidence>
<proteinExistence type="predicted"/>
<dbReference type="InterPro" id="IPR008979">
    <property type="entry name" value="Galactose-bd-like_sf"/>
</dbReference>
<dbReference type="InterPro" id="IPR012341">
    <property type="entry name" value="6hp_glycosidase-like_sf"/>
</dbReference>
<dbReference type="PROSITE" id="PS50022">
    <property type="entry name" value="FA58C_3"/>
    <property type="match status" value="1"/>
</dbReference>
<dbReference type="AlphaFoldDB" id="A0A845AMM3"/>
<dbReference type="InterPro" id="IPR005194">
    <property type="entry name" value="Glyco_hydro_65_C"/>
</dbReference>
<dbReference type="InterPro" id="IPR000421">
    <property type="entry name" value="FA58C"/>
</dbReference>
<dbReference type="SUPFAM" id="SSF49785">
    <property type="entry name" value="Galactose-binding domain-like"/>
    <property type="match status" value="1"/>
</dbReference>
<evidence type="ECO:0000313" key="3">
    <source>
        <dbReference type="Proteomes" id="UP000439780"/>
    </source>
</evidence>
<feature type="domain" description="F5/8 type C" evidence="1">
    <location>
        <begin position="518"/>
        <end position="663"/>
    </location>
</feature>
<organism evidence="2 3">
    <name type="scientific">Qipengyuania algicida</name>
    <dbReference type="NCBI Taxonomy" id="1836209"/>
    <lineage>
        <taxon>Bacteria</taxon>
        <taxon>Pseudomonadati</taxon>
        <taxon>Pseudomonadota</taxon>
        <taxon>Alphaproteobacteria</taxon>
        <taxon>Sphingomonadales</taxon>
        <taxon>Erythrobacteraceae</taxon>
        <taxon>Qipengyuania</taxon>
    </lineage>
</organism>
<name>A0A845AMM3_9SPHN</name>
<dbReference type="InterPro" id="IPR054491">
    <property type="entry name" value="MGH1-like_GH"/>
</dbReference>
<dbReference type="Pfam" id="PF00754">
    <property type="entry name" value="F5_F8_type_C"/>
    <property type="match status" value="1"/>
</dbReference>
<dbReference type="SUPFAM" id="SSF48208">
    <property type="entry name" value="Six-hairpin glycosidases"/>
    <property type="match status" value="1"/>
</dbReference>
<comment type="caution">
    <text evidence="2">The sequence shown here is derived from an EMBL/GenBank/DDBJ whole genome shotgun (WGS) entry which is preliminary data.</text>
</comment>
<gene>
    <name evidence="2" type="ORF">GRI58_05360</name>
</gene>
<dbReference type="Gene3D" id="1.50.10.10">
    <property type="match status" value="1"/>
</dbReference>
<reference evidence="2 3" key="1">
    <citation type="submission" date="2019-12" db="EMBL/GenBank/DDBJ databases">
        <title>Genomic-based taxomic classification of the family Erythrobacteraceae.</title>
        <authorList>
            <person name="Xu L."/>
        </authorList>
    </citation>
    <scope>NUCLEOTIDE SEQUENCE [LARGE SCALE GENOMIC DNA]</scope>
    <source>
        <strain evidence="2 3">KEMB 9005-328</strain>
    </source>
</reference>
<dbReference type="Pfam" id="PF03633">
    <property type="entry name" value="Glyco_hydro_65C"/>
    <property type="match status" value="1"/>
</dbReference>
<dbReference type="Pfam" id="PF22422">
    <property type="entry name" value="MGH1-like_GH"/>
    <property type="match status" value="1"/>
</dbReference>
<dbReference type="EMBL" id="WTYA01000003">
    <property type="protein sequence ID" value="MXP28248.1"/>
    <property type="molecule type" value="Genomic_DNA"/>
</dbReference>
<keyword evidence="3" id="KW-1185">Reference proteome</keyword>
<sequence length="663" mass="75679">MGAPPAADAQAKVQQHPAVPEPMDADRIAVDRFGNDAPWYRDRIAFFESSDALLDDVYYYRWKIVRAHQRDLGKIGYITTEFANDVSWQREPYASLNDATGFHLDELRWMRDRRFADDYINYMYEDGGNDRHFTDYLADSVWHRYLVDGDTQPALRHLSAMRRLYDAWYDHYDWSKNLYWIEPLLDATEYTIASIDASGGKDGFWGGDVFRPSINSYMYGNARAISQLAALAGDKAASADFAARAADIKQRVEQALWNPELDHFTDRYKVDNQYVHYWDRIRGRELVGYVPWAFDLPDDSARYASAWRHILSPDQLAGPAGLRTVEPSYPHYMQQYRYEGTHPECQWNGPVWPFQTTQVLEGMINLLDHYHQQIVTRSDFLRLMRQYAQLHYNDGKLDLEEDYDPATGKPIVGLARSHHYFHSGYIDLIMRGIVGIQPRADDMLEINPLLPANGLSWFRAERIPYHGHLVSVTYDAHGDHFGQGPGLRVSVDGHQIASRPGLARITVPLARLPNTPIARPIDQAVQLAPNNGPKLSASSNDDQTALHEAVDGRVWFFPELVNGWTPTGTASQQWFEIDLGQAKTLSHAELAFFADGKRFAAPAAYHLERWDGSQWQTLTAQADPVLPNGITHVRWSPVALTRMRLVMARAGQGNIRLVEIKLF</sequence>
<protein>
    <submittedName>
        <fullName evidence="2">Glycogen debranching protein</fullName>
    </submittedName>
</protein>